<protein>
    <recommendedName>
        <fullName evidence="6">NAD(P)-binding protein</fullName>
    </recommendedName>
</protein>
<reference evidence="4" key="1">
    <citation type="submission" date="2021-05" db="EMBL/GenBank/DDBJ databases">
        <authorList>
            <person name="Stam R."/>
        </authorList>
    </citation>
    <scope>NUCLEOTIDE SEQUENCE</scope>
    <source>
        <strain evidence="4">CS162</strain>
    </source>
</reference>
<keyword evidence="3" id="KW-0560">Oxidoreductase</keyword>
<dbReference type="PROSITE" id="PS00061">
    <property type="entry name" value="ADH_SHORT"/>
    <property type="match status" value="1"/>
</dbReference>
<evidence type="ECO:0000256" key="1">
    <source>
        <dbReference type="ARBA" id="ARBA00006484"/>
    </source>
</evidence>
<dbReference type="InterPro" id="IPR002347">
    <property type="entry name" value="SDR_fam"/>
</dbReference>
<proteinExistence type="inferred from homology"/>
<comment type="caution">
    <text evidence="4">The sequence shown here is derived from an EMBL/GenBank/DDBJ whole genome shotgun (WGS) entry which is preliminary data.</text>
</comment>
<dbReference type="PRINTS" id="PR00081">
    <property type="entry name" value="GDHRDH"/>
</dbReference>
<dbReference type="GeneID" id="67020779"/>
<dbReference type="PANTHER" id="PTHR44229">
    <property type="entry name" value="15-HYDROXYPROSTAGLANDIN DEHYDROGENASE [NAD(+)]"/>
    <property type="match status" value="1"/>
</dbReference>
<accession>A0A8J2I7D5</accession>
<organism evidence="4 5">
    <name type="scientific">Alternaria atra</name>
    <dbReference type="NCBI Taxonomy" id="119953"/>
    <lineage>
        <taxon>Eukaryota</taxon>
        <taxon>Fungi</taxon>
        <taxon>Dikarya</taxon>
        <taxon>Ascomycota</taxon>
        <taxon>Pezizomycotina</taxon>
        <taxon>Dothideomycetes</taxon>
        <taxon>Pleosporomycetidae</taxon>
        <taxon>Pleosporales</taxon>
        <taxon>Pleosporineae</taxon>
        <taxon>Pleosporaceae</taxon>
        <taxon>Alternaria</taxon>
        <taxon>Alternaria sect. Ulocladioides</taxon>
    </lineage>
</organism>
<dbReference type="SUPFAM" id="SSF51735">
    <property type="entry name" value="NAD(P)-binding Rossmann-fold domains"/>
    <property type="match status" value="1"/>
</dbReference>
<dbReference type="InterPro" id="IPR036291">
    <property type="entry name" value="NAD(P)-bd_dom_sf"/>
</dbReference>
<dbReference type="GO" id="GO:0016616">
    <property type="term" value="F:oxidoreductase activity, acting on the CH-OH group of donors, NAD or NADP as acceptor"/>
    <property type="evidence" value="ECO:0007669"/>
    <property type="project" value="TreeGrafter"/>
</dbReference>
<dbReference type="PANTHER" id="PTHR44229:SF4">
    <property type="entry name" value="15-HYDROXYPROSTAGLANDIN DEHYDROGENASE [NAD(+)]"/>
    <property type="match status" value="1"/>
</dbReference>
<dbReference type="Pfam" id="PF00106">
    <property type="entry name" value="adh_short"/>
    <property type="match status" value="1"/>
</dbReference>
<dbReference type="EMBL" id="CAJRGZ010000023">
    <property type="protein sequence ID" value="CAG5178330.1"/>
    <property type="molecule type" value="Genomic_DNA"/>
</dbReference>
<keyword evidence="2" id="KW-0521">NADP</keyword>
<dbReference type="OrthoDB" id="5371740at2759"/>
<dbReference type="Gene3D" id="3.40.50.720">
    <property type="entry name" value="NAD(P)-binding Rossmann-like Domain"/>
    <property type="match status" value="1"/>
</dbReference>
<evidence type="ECO:0000256" key="2">
    <source>
        <dbReference type="ARBA" id="ARBA00022857"/>
    </source>
</evidence>
<keyword evidence="5" id="KW-1185">Reference proteome</keyword>
<evidence type="ECO:0008006" key="6">
    <source>
        <dbReference type="Google" id="ProtNLM"/>
    </source>
</evidence>
<dbReference type="AlphaFoldDB" id="A0A8J2I7D5"/>
<name>A0A8J2I7D5_9PLEO</name>
<evidence type="ECO:0000313" key="5">
    <source>
        <dbReference type="Proteomes" id="UP000676310"/>
    </source>
</evidence>
<dbReference type="RefSeq" id="XP_043172214.1">
    <property type="nucleotide sequence ID" value="XM_043316279.1"/>
</dbReference>
<dbReference type="Proteomes" id="UP000676310">
    <property type="component" value="Unassembled WGS sequence"/>
</dbReference>
<dbReference type="InterPro" id="IPR020904">
    <property type="entry name" value="Sc_DH/Rdtase_CS"/>
</dbReference>
<sequence>MADPATATMATPISFSDPLDTANLKDRSVLITGAASGIGLACAIKMAEAGAIVTMADLQDTAGAAIEELRARGLRAQFVQCDVTSYEAQASMFQSAIQFGNGQIDVVVPNAGILAEKNVFDMVPATLPNPGDTPPPPPSFACLSVNLHAVYNTCYLALHHFRLPRRAATTFEPSIVLIASLAAYIGYPYSTTYSMSKFGVRGLFYSLRERAMHSSIRINLVAPWFVDTAITKQADFLQDNGAVLGIVGYASMDRVVDAVMRFSSIRDLCGRSVGIFPRGSEDVHDDLEGGYGGAVVGKHMHEIKEVIAQETQKQAQNGA</sequence>
<dbReference type="GO" id="GO:0005737">
    <property type="term" value="C:cytoplasm"/>
    <property type="evidence" value="ECO:0007669"/>
    <property type="project" value="TreeGrafter"/>
</dbReference>
<evidence type="ECO:0000256" key="3">
    <source>
        <dbReference type="ARBA" id="ARBA00023002"/>
    </source>
</evidence>
<dbReference type="CDD" id="cd05233">
    <property type="entry name" value="SDR_c"/>
    <property type="match status" value="1"/>
</dbReference>
<gene>
    <name evidence="4" type="ORF">ALTATR162_LOCUS8646</name>
</gene>
<comment type="similarity">
    <text evidence="1">Belongs to the short-chain dehydrogenases/reductases (SDR) family.</text>
</comment>
<evidence type="ECO:0000313" key="4">
    <source>
        <dbReference type="EMBL" id="CAG5178330.1"/>
    </source>
</evidence>